<evidence type="ECO:0000313" key="2">
    <source>
        <dbReference type="EMBL" id="GFD48959.1"/>
    </source>
</evidence>
<dbReference type="EMBL" id="BKCJ011733275">
    <property type="protein sequence ID" value="GFD48959.1"/>
    <property type="molecule type" value="Genomic_DNA"/>
</dbReference>
<feature type="non-terminal residue" evidence="2">
    <location>
        <position position="126"/>
    </location>
</feature>
<feature type="non-terminal residue" evidence="2">
    <location>
        <position position="1"/>
    </location>
</feature>
<sequence>ARAARPGLRYLPGRVARNGPPPHGAHQPVSELPPLGRAQNRPLARPPAARPRQRRPAAPSHCLRRPGASVCRNRDPRGRRAVPGHRPLPRVDDGRGHPRIAPPPGARAFGFYHARHAAGPLFGHER</sequence>
<protein>
    <submittedName>
        <fullName evidence="2">Uncharacterized protein</fullName>
    </submittedName>
</protein>
<reference evidence="2" key="1">
    <citation type="journal article" date="2019" name="Sci. Rep.">
        <title>Draft genome of Tanacetum cinerariifolium, the natural source of mosquito coil.</title>
        <authorList>
            <person name="Yamashiro T."/>
            <person name="Shiraishi A."/>
            <person name="Satake H."/>
            <person name="Nakayama K."/>
        </authorList>
    </citation>
    <scope>NUCLEOTIDE SEQUENCE</scope>
</reference>
<dbReference type="AlphaFoldDB" id="A0A699WQ10"/>
<comment type="caution">
    <text evidence="2">The sequence shown here is derived from an EMBL/GenBank/DDBJ whole genome shotgun (WGS) entry which is preliminary data.</text>
</comment>
<accession>A0A699WQ10</accession>
<gene>
    <name evidence="2" type="ORF">Tci_920928</name>
</gene>
<feature type="region of interest" description="Disordered" evidence="1">
    <location>
        <begin position="1"/>
        <end position="108"/>
    </location>
</feature>
<evidence type="ECO:0000256" key="1">
    <source>
        <dbReference type="SAM" id="MobiDB-lite"/>
    </source>
</evidence>
<organism evidence="2">
    <name type="scientific">Tanacetum cinerariifolium</name>
    <name type="common">Dalmatian daisy</name>
    <name type="synonym">Chrysanthemum cinerariifolium</name>
    <dbReference type="NCBI Taxonomy" id="118510"/>
    <lineage>
        <taxon>Eukaryota</taxon>
        <taxon>Viridiplantae</taxon>
        <taxon>Streptophyta</taxon>
        <taxon>Embryophyta</taxon>
        <taxon>Tracheophyta</taxon>
        <taxon>Spermatophyta</taxon>
        <taxon>Magnoliopsida</taxon>
        <taxon>eudicotyledons</taxon>
        <taxon>Gunneridae</taxon>
        <taxon>Pentapetalae</taxon>
        <taxon>asterids</taxon>
        <taxon>campanulids</taxon>
        <taxon>Asterales</taxon>
        <taxon>Asteraceae</taxon>
        <taxon>Asteroideae</taxon>
        <taxon>Anthemideae</taxon>
        <taxon>Anthemidinae</taxon>
        <taxon>Tanacetum</taxon>
    </lineage>
</organism>
<proteinExistence type="predicted"/>
<name>A0A699WQ10_TANCI</name>